<evidence type="ECO:0000313" key="3">
    <source>
        <dbReference type="Proteomes" id="UP000043316"/>
    </source>
</evidence>
<dbReference type="Pfam" id="PF00419">
    <property type="entry name" value="Fimbrial"/>
    <property type="match status" value="1"/>
</dbReference>
<reference evidence="3" key="1">
    <citation type="submission" date="2015-03" db="EMBL/GenBank/DDBJ databases">
        <authorList>
            <consortium name="Pathogen Informatics"/>
        </authorList>
    </citation>
    <scope>NUCLEOTIDE SEQUENCE [LARGE SCALE GENOMIC DNA]</scope>
    <source>
        <strain evidence="3">R148</strain>
    </source>
</reference>
<dbReference type="GO" id="GO:0009289">
    <property type="term" value="C:pilus"/>
    <property type="evidence" value="ECO:0007669"/>
    <property type="project" value="InterPro"/>
</dbReference>
<dbReference type="EMBL" id="CWJI01000014">
    <property type="protein sequence ID" value="CRY56538.1"/>
    <property type="molecule type" value="Genomic_DNA"/>
</dbReference>
<name>A0A0H5LZD5_YERIN</name>
<dbReference type="PROSITE" id="PS51257">
    <property type="entry name" value="PROKAR_LIPOPROTEIN"/>
    <property type="match status" value="1"/>
</dbReference>
<protein>
    <recommendedName>
        <fullName evidence="1">Fimbrial-type adhesion domain-containing protein</fullName>
    </recommendedName>
</protein>
<dbReference type="AlphaFoldDB" id="A0A0H5LZD5"/>
<feature type="domain" description="Fimbrial-type adhesion" evidence="1">
    <location>
        <begin position="28"/>
        <end position="132"/>
    </location>
</feature>
<dbReference type="InterPro" id="IPR000259">
    <property type="entry name" value="Adhesion_dom_fimbrial"/>
</dbReference>
<evidence type="ECO:0000313" key="2">
    <source>
        <dbReference type="EMBL" id="CRY56538.1"/>
    </source>
</evidence>
<organism evidence="2 3">
    <name type="scientific">Yersinia intermedia</name>
    <dbReference type="NCBI Taxonomy" id="631"/>
    <lineage>
        <taxon>Bacteria</taxon>
        <taxon>Pseudomonadati</taxon>
        <taxon>Pseudomonadota</taxon>
        <taxon>Gammaproteobacteria</taxon>
        <taxon>Enterobacterales</taxon>
        <taxon>Yersiniaceae</taxon>
        <taxon>Yersinia</taxon>
    </lineage>
</organism>
<evidence type="ECO:0000259" key="1">
    <source>
        <dbReference type="Pfam" id="PF00419"/>
    </source>
</evidence>
<dbReference type="GO" id="GO:0007155">
    <property type="term" value="P:cell adhesion"/>
    <property type="evidence" value="ECO:0007669"/>
    <property type="project" value="InterPro"/>
</dbReference>
<dbReference type="Proteomes" id="UP000043316">
    <property type="component" value="Unassembled WGS sequence"/>
</dbReference>
<gene>
    <name evidence="2" type="ORF">ERS008476_03582</name>
</gene>
<accession>A0A0H5LZD5</accession>
<proteinExistence type="predicted"/>
<sequence>MLRKSITPRQYRMLILLLTIWSGYSLGGCDINISQSELNFATFTPQKTDQIQNGYRKINEPQQLTLTVNCDPSEPAQAIALSFSGMPADNQLYSLTSSEGSIGVYQLTLHNVTLDGKSVMLQATDETNSNSAAVFSNHRKLQPVINGIVTKGHQLTGQVTAQIWADDKRALPHSGETWSGNGRFSWY</sequence>